<dbReference type="InterPro" id="IPR044809">
    <property type="entry name" value="AUF1-like"/>
</dbReference>
<comment type="caution">
    <text evidence="1">The sequence shown here is derived from an EMBL/GenBank/DDBJ whole genome shotgun (WGS) entry which is preliminary data.</text>
</comment>
<accession>A0A8X8X069</accession>
<protein>
    <recommendedName>
        <fullName evidence="3">F-box domain-containing protein</fullName>
    </recommendedName>
</protein>
<reference evidence="1" key="1">
    <citation type="submission" date="2018-01" db="EMBL/GenBank/DDBJ databases">
        <authorList>
            <person name="Mao J.F."/>
        </authorList>
    </citation>
    <scope>NUCLEOTIDE SEQUENCE</scope>
    <source>
        <strain evidence="1">Huo1</strain>
        <tissue evidence="1">Leaf</tissue>
    </source>
</reference>
<name>A0A8X8X069_SALSN</name>
<evidence type="ECO:0000313" key="2">
    <source>
        <dbReference type="Proteomes" id="UP000298416"/>
    </source>
</evidence>
<dbReference type="Proteomes" id="UP000298416">
    <property type="component" value="Unassembled WGS sequence"/>
</dbReference>
<dbReference type="EMBL" id="PNBA02000013">
    <property type="protein sequence ID" value="KAG6403233.1"/>
    <property type="molecule type" value="Genomic_DNA"/>
</dbReference>
<dbReference type="PANTHER" id="PTHR31215">
    <property type="entry name" value="OS05G0510400 PROTEIN-RELATED"/>
    <property type="match status" value="1"/>
</dbReference>
<sequence length="496" mass="55296">MKEGNGVDHFARITEELISLILSRFENLKHLCGYSLVSKRFALAIYVLKSVHLTLPSTTHSTESADEIFELLPKLADGTQIYFVGVHMSSQHLQFLTLESVGEIQQRWSHGGTLSRTTSFCALGVYWGQKGLARSVVGVCRSIQAWDLGFGDIVHFLPRDLAIMDSCRGLPLFEKMKQGKMEEGNGVDHFARIPEELLSLILSRFENLKHLCGYSLVSKRFALAIYELKSVHLTLPSTTHSTESANEICGLLPKVAGFTSEELSEFINSSPIKELGFFSFLRNFRELRSISLDFTCPRSICSSSLLKVWVKFSSGRAMMELFLELPAFVHEKASSSDESSSSDDEDSYAALTDTGMHAQSLFRCCCVWLLVLCLLRKCHPSLVSVTITNSEKEGRLFVSNINLLFRINKSNEAELCSLNQTLVGYPVDELDSDPGALDGDDVVTWEYTGDEKDFGALDGNDVVTLRDSLLEFLGKYGETFPYLSAFNYAETSSSFI</sequence>
<proteinExistence type="predicted"/>
<dbReference type="InterPro" id="IPR036047">
    <property type="entry name" value="F-box-like_dom_sf"/>
</dbReference>
<organism evidence="1">
    <name type="scientific">Salvia splendens</name>
    <name type="common">Scarlet sage</name>
    <dbReference type="NCBI Taxonomy" id="180675"/>
    <lineage>
        <taxon>Eukaryota</taxon>
        <taxon>Viridiplantae</taxon>
        <taxon>Streptophyta</taxon>
        <taxon>Embryophyta</taxon>
        <taxon>Tracheophyta</taxon>
        <taxon>Spermatophyta</taxon>
        <taxon>Magnoliopsida</taxon>
        <taxon>eudicotyledons</taxon>
        <taxon>Gunneridae</taxon>
        <taxon>Pentapetalae</taxon>
        <taxon>asterids</taxon>
        <taxon>lamiids</taxon>
        <taxon>Lamiales</taxon>
        <taxon>Lamiaceae</taxon>
        <taxon>Nepetoideae</taxon>
        <taxon>Mentheae</taxon>
        <taxon>Salviinae</taxon>
        <taxon>Salvia</taxon>
        <taxon>Salvia subgen. Calosphace</taxon>
        <taxon>core Calosphace</taxon>
    </lineage>
</organism>
<evidence type="ECO:0008006" key="3">
    <source>
        <dbReference type="Google" id="ProtNLM"/>
    </source>
</evidence>
<dbReference type="AlphaFoldDB" id="A0A8X8X069"/>
<gene>
    <name evidence="1" type="ORF">SASPL_135450</name>
</gene>
<reference evidence="1" key="2">
    <citation type="submission" date="2020-08" db="EMBL/GenBank/DDBJ databases">
        <title>Plant Genome Project.</title>
        <authorList>
            <person name="Zhang R.-G."/>
        </authorList>
    </citation>
    <scope>NUCLEOTIDE SEQUENCE</scope>
    <source>
        <strain evidence="1">Huo1</strain>
        <tissue evidence="1">Leaf</tissue>
    </source>
</reference>
<dbReference type="SUPFAM" id="SSF81383">
    <property type="entry name" value="F-box domain"/>
    <property type="match status" value="1"/>
</dbReference>
<evidence type="ECO:0000313" key="1">
    <source>
        <dbReference type="EMBL" id="KAG6403233.1"/>
    </source>
</evidence>
<keyword evidence="2" id="KW-1185">Reference proteome</keyword>